<evidence type="ECO:0000256" key="7">
    <source>
        <dbReference type="ARBA" id="ARBA00023242"/>
    </source>
</evidence>
<evidence type="ECO:0000256" key="8">
    <source>
        <dbReference type="PROSITE-ProRule" id="PRU00322"/>
    </source>
</evidence>
<dbReference type="SMART" id="SM00547">
    <property type="entry name" value="ZnF_RBZ"/>
    <property type="match status" value="1"/>
</dbReference>
<evidence type="ECO:0000259" key="10">
    <source>
        <dbReference type="PROSITE" id="PS50199"/>
    </source>
</evidence>
<dbReference type="InterPro" id="IPR001876">
    <property type="entry name" value="Znf_RanBP2"/>
</dbReference>
<keyword evidence="5" id="KW-0805">Transcription regulation</keyword>
<keyword evidence="12" id="KW-1185">Reference proteome</keyword>
<sequence length="142" mass="15591">MGDGKWECSVCTYKNKSEAFKCEICDTRKGTSTRKPRVTATMVAQQIISSFPPIPPMPPSNKYQKSNSGGKRLRKSMQSASKLKNIDRETGRDIQVTVNGITITITDYKLSPHAMESETPERESSPIEPSTGGASSQSTETE</sequence>
<keyword evidence="3 8" id="KW-0863">Zinc-finger</keyword>
<dbReference type="Gene3D" id="4.10.1060.10">
    <property type="entry name" value="Zinc finger, RanBP2-type"/>
    <property type="match status" value="1"/>
</dbReference>
<feature type="compositionally biased region" description="Basic and acidic residues" evidence="9">
    <location>
        <begin position="115"/>
        <end position="125"/>
    </location>
</feature>
<dbReference type="SUPFAM" id="SSF90209">
    <property type="entry name" value="Ran binding protein zinc finger-like"/>
    <property type="match status" value="1"/>
</dbReference>
<evidence type="ECO:0000256" key="5">
    <source>
        <dbReference type="ARBA" id="ARBA00023015"/>
    </source>
</evidence>
<protein>
    <recommendedName>
        <fullName evidence="10">RanBP2-type domain-containing protein</fullName>
    </recommendedName>
</protein>
<evidence type="ECO:0000256" key="1">
    <source>
        <dbReference type="ARBA" id="ARBA00004123"/>
    </source>
</evidence>
<evidence type="ECO:0000256" key="4">
    <source>
        <dbReference type="ARBA" id="ARBA00022833"/>
    </source>
</evidence>
<dbReference type="EnsemblMetazoa" id="CLYHEMT016839.1">
    <property type="protein sequence ID" value="CLYHEMP016839.1"/>
    <property type="gene ID" value="CLYHEMG016839"/>
</dbReference>
<dbReference type="Pfam" id="PF00641">
    <property type="entry name" value="Zn_ribbon_RanBP"/>
    <property type="match status" value="1"/>
</dbReference>
<dbReference type="GO" id="GO:0003677">
    <property type="term" value="F:DNA binding"/>
    <property type="evidence" value="ECO:0007669"/>
    <property type="project" value="TreeGrafter"/>
</dbReference>
<evidence type="ECO:0000313" key="12">
    <source>
        <dbReference type="Proteomes" id="UP000594262"/>
    </source>
</evidence>
<keyword evidence="7" id="KW-0539">Nucleus</keyword>
<keyword evidence="2" id="KW-0479">Metal-binding</keyword>
<dbReference type="Proteomes" id="UP000594262">
    <property type="component" value="Unplaced"/>
</dbReference>
<dbReference type="OrthoDB" id="10063208at2759"/>
<dbReference type="GO" id="GO:0003712">
    <property type="term" value="F:transcription coregulator activity"/>
    <property type="evidence" value="ECO:0007669"/>
    <property type="project" value="TreeGrafter"/>
</dbReference>
<proteinExistence type="predicted"/>
<name>A0A7M5X3C6_9CNID</name>
<dbReference type="PROSITE" id="PS50199">
    <property type="entry name" value="ZF_RANBP2_2"/>
    <property type="match status" value="1"/>
</dbReference>
<dbReference type="GO" id="GO:0005634">
    <property type="term" value="C:nucleus"/>
    <property type="evidence" value="ECO:0007669"/>
    <property type="project" value="UniProtKB-SubCell"/>
</dbReference>
<feature type="region of interest" description="Disordered" evidence="9">
    <location>
        <begin position="108"/>
        <end position="142"/>
    </location>
</feature>
<feature type="region of interest" description="Disordered" evidence="9">
    <location>
        <begin position="50"/>
        <end position="90"/>
    </location>
</feature>
<dbReference type="PROSITE" id="PS01358">
    <property type="entry name" value="ZF_RANBP2_1"/>
    <property type="match status" value="1"/>
</dbReference>
<evidence type="ECO:0000256" key="9">
    <source>
        <dbReference type="SAM" id="MobiDB-lite"/>
    </source>
</evidence>
<keyword evidence="6" id="KW-0804">Transcription</keyword>
<keyword evidence="4" id="KW-0862">Zinc</keyword>
<evidence type="ECO:0000256" key="2">
    <source>
        <dbReference type="ARBA" id="ARBA00022723"/>
    </source>
</evidence>
<dbReference type="AlphaFoldDB" id="A0A7M5X3C6"/>
<reference evidence="11" key="1">
    <citation type="submission" date="2021-01" db="UniProtKB">
        <authorList>
            <consortium name="EnsemblMetazoa"/>
        </authorList>
    </citation>
    <scope>IDENTIFICATION</scope>
</reference>
<dbReference type="Pfam" id="PF17219">
    <property type="entry name" value="YAF2_RYBP"/>
    <property type="match status" value="1"/>
</dbReference>
<accession>A0A7M5X3C6</accession>
<dbReference type="GO" id="GO:0008270">
    <property type="term" value="F:zinc ion binding"/>
    <property type="evidence" value="ECO:0007669"/>
    <property type="project" value="UniProtKB-KW"/>
</dbReference>
<feature type="domain" description="RanBP2-type" evidence="10">
    <location>
        <begin position="2"/>
        <end position="31"/>
    </location>
</feature>
<dbReference type="RefSeq" id="XP_066931484.1">
    <property type="nucleotide sequence ID" value="XM_067075383.1"/>
</dbReference>
<feature type="compositionally biased region" description="Polar residues" evidence="9">
    <location>
        <begin position="132"/>
        <end position="142"/>
    </location>
</feature>
<dbReference type="InterPro" id="IPR039958">
    <property type="entry name" value="RYBP/YAF2"/>
</dbReference>
<comment type="subcellular location">
    <subcellularLocation>
        <location evidence="1">Nucleus</location>
    </subcellularLocation>
</comment>
<evidence type="ECO:0000313" key="11">
    <source>
        <dbReference type="EnsemblMetazoa" id="CLYHEMP016839.1"/>
    </source>
</evidence>
<organism evidence="11 12">
    <name type="scientific">Clytia hemisphaerica</name>
    <dbReference type="NCBI Taxonomy" id="252671"/>
    <lineage>
        <taxon>Eukaryota</taxon>
        <taxon>Metazoa</taxon>
        <taxon>Cnidaria</taxon>
        <taxon>Hydrozoa</taxon>
        <taxon>Hydroidolina</taxon>
        <taxon>Leptothecata</taxon>
        <taxon>Obeliida</taxon>
        <taxon>Clytiidae</taxon>
        <taxon>Clytia</taxon>
    </lineage>
</organism>
<evidence type="ECO:0000256" key="3">
    <source>
        <dbReference type="ARBA" id="ARBA00022771"/>
    </source>
</evidence>
<dbReference type="InterPro" id="IPR033774">
    <property type="entry name" value="YAF2_RYBP"/>
</dbReference>
<evidence type="ECO:0000256" key="6">
    <source>
        <dbReference type="ARBA" id="ARBA00023163"/>
    </source>
</evidence>
<dbReference type="GeneID" id="136819172"/>
<dbReference type="GO" id="GO:0045893">
    <property type="term" value="P:positive regulation of DNA-templated transcription"/>
    <property type="evidence" value="ECO:0007669"/>
    <property type="project" value="InterPro"/>
</dbReference>
<dbReference type="InterPro" id="IPR036443">
    <property type="entry name" value="Znf_RanBP2_sf"/>
</dbReference>
<dbReference type="PANTHER" id="PTHR12920:SF4">
    <property type="entry name" value="GEO03726P1"/>
    <property type="match status" value="1"/>
</dbReference>
<dbReference type="PANTHER" id="PTHR12920">
    <property type="entry name" value="RYBP AND YAF2-RELATED"/>
    <property type="match status" value="1"/>
</dbReference>